<dbReference type="PANTHER" id="PTHR42648">
    <property type="entry name" value="TRANSPOSASE, PUTATIVE-RELATED"/>
    <property type="match status" value="1"/>
</dbReference>
<accession>A0A6D2JZS2</accession>
<keyword evidence="1" id="KW-0378">Hydrolase</keyword>
<dbReference type="SUPFAM" id="SSF53098">
    <property type="entry name" value="Ribonuclease H-like"/>
    <property type="match status" value="1"/>
</dbReference>
<dbReference type="GO" id="GO:0008233">
    <property type="term" value="F:peptidase activity"/>
    <property type="evidence" value="ECO:0007669"/>
    <property type="project" value="UniProtKB-KW"/>
</dbReference>
<dbReference type="InterPro" id="IPR036397">
    <property type="entry name" value="RNaseH_sf"/>
</dbReference>
<dbReference type="GO" id="GO:0015074">
    <property type="term" value="P:DNA integration"/>
    <property type="evidence" value="ECO:0007669"/>
    <property type="project" value="InterPro"/>
</dbReference>
<sequence>MADPITPYPFPSNVHVLSSVTLKLNDSNYLLWKTQFESLLSSQKLFGFVNGGVVAPPVGSPLHESWFCTDQLVRSWLFGTLSEEVLGSVHTLTTSREIWLSLAENFNQSSLARDFSLRTSLQSLKKKDKNFQIYVRDFKALCDALSAIGKPVEESMKLFNFLNGLGDEYDPIATVIQNSLSKFPRPTLNDVIAEVQAYDIKLQARNQTATETAHVAYQAQQTHQGYGRGRGHYGQQRGRGNYSSRGRGFPQHQTSQMTSGDRPTCQICGRIGHTAIKCYNRFDNNYQASETAKIFTSLRVADDKEWCPDSGASAHVTSSTTNLQSSVPYEGNDTVMVADGAYLPITHVGSTTLKSPHGMIPLNDVLVCPAIKKSLMSVTKLCDDYPCGVYFDKTKVCVIDLRTQKVVSRGPRRESLYVLEDPSLQVFFSNRHCAASEATWHHRLGHSNTKILQNLKSSKEIEVNKSRTSLICEPCQMGKSDRLPFFSSDSQVLHPLDKIHCNLWGPYPFVSPLGFKYYAVFVDEFSRYSWFYPLKTKSSLSSVFISFQKMVENQFERRIKVFQSDEGGEFMSNMFQKYLVECGIRHLVSCPYTSQQNGVVERKHRHIVELGLSMLFHSQTPLKYWVEAFAAAVFIGNMLPSSVLDNKSPQECLTKGKPDYTMLRVFGAACYPYLRPVAEHKFDPRSLQCVFLGYSSQYKGYRCLYPPTGRVYISRHVVFDEEVFPFREQYRSLQPQYETPLLRAWQGANPDRQPEEREERITRALVPPTPAVVVQVPEPENEEIEHEHEANVEAEEIVEQQPNVHPMTTRAKSGIHKPNTRYALVALKTSSENTKEY</sequence>
<feature type="compositionally biased region" description="Low complexity" evidence="2">
    <location>
        <begin position="233"/>
        <end position="248"/>
    </location>
</feature>
<dbReference type="Proteomes" id="UP000467841">
    <property type="component" value="Unassembled WGS sequence"/>
</dbReference>
<dbReference type="PANTHER" id="PTHR42648:SF26">
    <property type="entry name" value="INTEGRASE CATALYTIC DOMAIN-CONTAINING PROTEIN"/>
    <property type="match status" value="1"/>
</dbReference>
<reference evidence="4" key="1">
    <citation type="submission" date="2020-01" db="EMBL/GenBank/DDBJ databases">
        <authorList>
            <person name="Mishra B."/>
        </authorList>
    </citation>
    <scope>NUCLEOTIDE SEQUENCE [LARGE SCALE GENOMIC DNA]</scope>
</reference>
<gene>
    <name evidence="4" type="ORF">MERR_LOCUS29863</name>
</gene>
<dbReference type="EMBL" id="CACVBM020001273">
    <property type="protein sequence ID" value="CAA7042628.1"/>
    <property type="molecule type" value="Genomic_DNA"/>
</dbReference>
<dbReference type="GO" id="GO:0003676">
    <property type="term" value="F:nucleic acid binding"/>
    <property type="evidence" value="ECO:0007669"/>
    <property type="project" value="InterPro"/>
</dbReference>
<dbReference type="Pfam" id="PF25597">
    <property type="entry name" value="SH3_retrovirus"/>
    <property type="match status" value="1"/>
</dbReference>
<evidence type="ECO:0000313" key="5">
    <source>
        <dbReference type="Proteomes" id="UP000467841"/>
    </source>
</evidence>
<name>A0A6D2JZS2_9BRAS</name>
<dbReference type="InterPro" id="IPR054722">
    <property type="entry name" value="PolX-like_BBD"/>
</dbReference>
<dbReference type="InterPro" id="IPR039537">
    <property type="entry name" value="Retrotran_Ty1/copia-like"/>
</dbReference>
<dbReference type="GO" id="GO:0006508">
    <property type="term" value="P:proteolysis"/>
    <property type="evidence" value="ECO:0007669"/>
    <property type="project" value="UniProtKB-KW"/>
</dbReference>
<dbReference type="InterPro" id="IPR025724">
    <property type="entry name" value="GAG-pre-integrase_dom"/>
</dbReference>
<dbReference type="InterPro" id="IPR012337">
    <property type="entry name" value="RNaseH-like_sf"/>
</dbReference>
<protein>
    <recommendedName>
        <fullName evidence="3">Integrase catalytic domain-containing protein</fullName>
    </recommendedName>
</protein>
<evidence type="ECO:0000259" key="3">
    <source>
        <dbReference type="PROSITE" id="PS50994"/>
    </source>
</evidence>
<dbReference type="InterPro" id="IPR057670">
    <property type="entry name" value="SH3_retrovirus"/>
</dbReference>
<keyword evidence="5" id="KW-1185">Reference proteome</keyword>
<feature type="region of interest" description="Disordered" evidence="2">
    <location>
        <begin position="798"/>
        <end position="817"/>
    </location>
</feature>
<dbReference type="Pfam" id="PF00665">
    <property type="entry name" value="rve"/>
    <property type="match status" value="1"/>
</dbReference>
<dbReference type="Pfam" id="PF13976">
    <property type="entry name" value="gag_pre-integrs"/>
    <property type="match status" value="1"/>
</dbReference>
<dbReference type="PROSITE" id="PS50994">
    <property type="entry name" value="INTEGRASE"/>
    <property type="match status" value="1"/>
</dbReference>
<dbReference type="OrthoDB" id="1111775at2759"/>
<organism evidence="4 5">
    <name type="scientific">Microthlaspi erraticum</name>
    <dbReference type="NCBI Taxonomy" id="1685480"/>
    <lineage>
        <taxon>Eukaryota</taxon>
        <taxon>Viridiplantae</taxon>
        <taxon>Streptophyta</taxon>
        <taxon>Embryophyta</taxon>
        <taxon>Tracheophyta</taxon>
        <taxon>Spermatophyta</taxon>
        <taxon>Magnoliopsida</taxon>
        <taxon>eudicotyledons</taxon>
        <taxon>Gunneridae</taxon>
        <taxon>Pentapetalae</taxon>
        <taxon>rosids</taxon>
        <taxon>malvids</taxon>
        <taxon>Brassicales</taxon>
        <taxon>Brassicaceae</taxon>
        <taxon>Coluteocarpeae</taxon>
        <taxon>Microthlaspi</taxon>
    </lineage>
</organism>
<dbReference type="Gene3D" id="3.30.420.10">
    <property type="entry name" value="Ribonuclease H-like superfamily/Ribonuclease H"/>
    <property type="match status" value="1"/>
</dbReference>
<proteinExistence type="predicted"/>
<evidence type="ECO:0000256" key="1">
    <source>
        <dbReference type="ARBA" id="ARBA00022670"/>
    </source>
</evidence>
<dbReference type="InterPro" id="IPR001584">
    <property type="entry name" value="Integrase_cat-core"/>
</dbReference>
<comment type="caution">
    <text evidence="4">The sequence shown here is derived from an EMBL/GenBank/DDBJ whole genome shotgun (WGS) entry which is preliminary data.</text>
</comment>
<dbReference type="AlphaFoldDB" id="A0A6D2JZS2"/>
<keyword evidence="1" id="KW-0645">Protease</keyword>
<dbReference type="Pfam" id="PF14223">
    <property type="entry name" value="Retrotran_gag_2"/>
    <property type="match status" value="1"/>
</dbReference>
<evidence type="ECO:0000313" key="4">
    <source>
        <dbReference type="EMBL" id="CAA7042628.1"/>
    </source>
</evidence>
<dbReference type="Pfam" id="PF22936">
    <property type="entry name" value="Pol_BBD"/>
    <property type="match status" value="1"/>
</dbReference>
<feature type="region of interest" description="Disordered" evidence="2">
    <location>
        <begin position="221"/>
        <end position="262"/>
    </location>
</feature>
<feature type="compositionally biased region" description="Polar residues" evidence="2">
    <location>
        <begin position="251"/>
        <end position="261"/>
    </location>
</feature>
<evidence type="ECO:0000256" key="2">
    <source>
        <dbReference type="SAM" id="MobiDB-lite"/>
    </source>
</evidence>
<feature type="domain" description="Integrase catalytic" evidence="3">
    <location>
        <begin position="491"/>
        <end position="657"/>
    </location>
</feature>